<evidence type="ECO:0000313" key="8">
    <source>
        <dbReference type="EMBL" id="GAH54898.1"/>
    </source>
</evidence>
<dbReference type="NCBIfam" id="NF040570">
    <property type="entry name" value="guided_TnpB"/>
    <property type="match status" value="1"/>
</dbReference>
<evidence type="ECO:0000256" key="3">
    <source>
        <dbReference type="ARBA" id="ARBA00022578"/>
    </source>
</evidence>
<dbReference type="InterPro" id="IPR010095">
    <property type="entry name" value="Cas12f1-like_TNB"/>
</dbReference>
<name>X1IBE0_9ZZZZ</name>
<dbReference type="PANTHER" id="PTHR30405">
    <property type="entry name" value="TRANSPOSASE"/>
    <property type="match status" value="1"/>
</dbReference>
<comment type="caution">
    <text evidence="8">The sequence shown here is derived from an EMBL/GenBank/DDBJ whole genome shotgun (WGS) entry which is preliminary data.</text>
</comment>
<dbReference type="EMBL" id="BARU01016983">
    <property type="protein sequence ID" value="GAH54898.1"/>
    <property type="molecule type" value="Genomic_DNA"/>
</dbReference>
<evidence type="ECO:0000259" key="7">
    <source>
        <dbReference type="Pfam" id="PF07282"/>
    </source>
</evidence>
<dbReference type="GO" id="GO:0003677">
    <property type="term" value="F:DNA binding"/>
    <property type="evidence" value="ECO:0007669"/>
    <property type="project" value="UniProtKB-KW"/>
</dbReference>
<proteinExistence type="inferred from homology"/>
<dbReference type="InterPro" id="IPR051399">
    <property type="entry name" value="RNA-guided_DNA_endo/Transpos"/>
</dbReference>
<dbReference type="AlphaFoldDB" id="X1IBE0"/>
<dbReference type="PANTHER" id="PTHR30405:SF25">
    <property type="entry name" value="RNA-GUIDED DNA ENDONUCLEASE INSQ-RELATED"/>
    <property type="match status" value="1"/>
</dbReference>
<evidence type="ECO:0000256" key="1">
    <source>
        <dbReference type="ARBA" id="ARBA00008761"/>
    </source>
</evidence>
<evidence type="ECO:0000256" key="2">
    <source>
        <dbReference type="ARBA" id="ARBA00011044"/>
    </source>
</evidence>
<dbReference type="Pfam" id="PF01385">
    <property type="entry name" value="OrfB_IS605"/>
    <property type="match status" value="1"/>
</dbReference>
<dbReference type="GO" id="GO:0006310">
    <property type="term" value="P:DNA recombination"/>
    <property type="evidence" value="ECO:0007669"/>
    <property type="project" value="UniProtKB-KW"/>
</dbReference>
<feature type="domain" description="Probable transposase IS891/IS1136/IS1341" evidence="6">
    <location>
        <begin position="83"/>
        <end position="198"/>
    </location>
</feature>
<gene>
    <name evidence="8" type="ORF">S03H2_28191</name>
</gene>
<dbReference type="GO" id="GO:0032196">
    <property type="term" value="P:transposition"/>
    <property type="evidence" value="ECO:0007669"/>
    <property type="project" value="UniProtKB-KW"/>
</dbReference>
<comment type="similarity">
    <text evidence="2">In the N-terminal section; belongs to the transposase 2 family.</text>
</comment>
<keyword evidence="5" id="KW-0233">DNA recombination</keyword>
<evidence type="ECO:0008006" key="9">
    <source>
        <dbReference type="Google" id="ProtNLM"/>
    </source>
</evidence>
<organism evidence="8">
    <name type="scientific">marine sediment metagenome</name>
    <dbReference type="NCBI Taxonomy" id="412755"/>
    <lineage>
        <taxon>unclassified sequences</taxon>
        <taxon>metagenomes</taxon>
        <taxon>ecological metagenomes</taxon>
    </lineage>
</organism>
<feature type="non-terminal residue" evidence="8">
    <location>
        <position position="302"/>
    </location>
</feature>
<dbReference type="NCBIfam" id="TIGR01766">
    <property type="entry name" value="IS200/IS605 family accessory protein TnpB-like domain"/>
    <property type="match status" value="1"/>
</dbReference>
<keyword evidence="3" id="KW-0815">Transposition</keyword>
<evidence type="ECO:0000256" key="5">
    <source>
        <dbReference type="ARBA" id="ARBA00023172"/>
    </source>
</evidence>
<evidence type="ECO:0000256" key="4">
    <source>
        <dbReference type="ARBA" id="ARBA00023125"/>
    </source>
</evidence>
<dbReference type="Pfam" id="PF07282">
    <property type="entry name" value="Cas12f1-like_TNB"/>
    <property type="match status" value="1"/>
</dbReference>
<feature type="domain" description="Cas12f1-like TNB" evidence="7">
    <location>
        <begin position="225"/>
        <end position="291"/>
    </location>
</feature>
<sequence>DLDLAYKNSFRRVKSGGVPGFPKFKKKGIHDSFRYPQGFKVQQYNSRIYLPKIGWICYRNSRNIEGTAKNITVSRKCGKWYVSIQVEIEVPEPKCSSKNVVGIDVGIAKFATMSNGEMIEPLDSFKKHEKRLAFLQRGLSRKEKFSNNWKKHKEKISKLHFKIANVRKDFLHKMTNKISKNHAVVVMEDLKVSNMSKSARGTKENPGRNVKSKSGLNRSILDQGWFEFRRQLEYKLKWRGGYLELVDPKHTSQKCCRCGYTESENRTIQAKFECKNCGHWENADINAAKNILAAGLAVFACG</sequence>
<evidence type="ECO:0000259" key="6">
    <source>
        <dbReference type="Pfam" id="PF01385"/>
    </source>
</evidence>
<keyword evidence="4" id="KW-0238">DNA-binding</keyword>
<comment type="similarity">
    <text evidence="1">In the C-terminal section; belongs to the transposase 35 family.</text>
</comment>
<accession>X1IBE0</accession>
<dbReference type="InterPro" id="IPR001959">
    <property type="entry name" value="Transposase"/>
</dbReference>
<reference evidence="8" key="1">
    <citation type="journal article" date="2014" name="Front. Microbiol.">
        <title>High frequency of phylogenetically diverse reductive dehalogenase-homologous genes in deep subseafloor sedimentary metagenomes.</title>
        <authorList>
            <person name="Kawai M."/>
            <person name="Futagami T."/>
            <person name="Toyoda A."/>
            <person name="Takaki Y."/>
            <person name="Nishi S."/>
            <person name="Hori S."/>
            <person name="Arai W."/>
            <person name="Tsubouchi T."/>
            <person name="Morono Y."/>
            <person name="Uchiyama I."/>
            <person name="Ito T."/>
            <person name="Fujiyama A."/>
            <person name="Inagaki F."/>
            <person name="Takami H."/>
        </authorList>
    </citation>
    <scope>NUCLEOTIDE SEQUENCE</scope>
    <source>
        <strain evidence="8">Expedition CK06-06</strain>
    </source>
</reference>
<protein>
    <recommendedName>
        <fullName evidence="9">Transposase IS891/IS1136/IS1341 domain-containing protein</fullName>
    </recommendedName>
</protein>
<feature type="non-terminal residue" evidence="8">
    <location>
        <position position="1"/>
    </location>
</feature>